<dbReference type="OrthoDB" id="3699309at2"/>
<name>A0A1I1B541_9PSEU</name>
<dbReference type="Pfam" id="PF03780">
    <property type="entry name" value="Asp23"/>
    <property type="match status" value="1"/>
</dbReference>
<dbReference type="Proteomes" id="UP000243799">
    <property type="component" value="Unassembled WGS sequence"/>
</dbReference>
<dbReference type="AlphaFoldDB" id="A0A1I1B541"/>
<dbReference type="InterPro" id="IPR005531">
    <property type="entry name" value="Asp23"/>
</dbReference>
<dbReference type="STRING" id="490629.SAMN05216266_11211"/>
<dbReference type="EMBL" id="FOKG01000012">
    <property type="protein sequence ID" value="SFB45177.1"/>
    <property type="molecule type" value="Genomic_DNA"/>
</dbReference>
<evidence type="ECO:0000313" key="3">
    <source>
        <dbReference type="Proteomes" id="UP000243799"/>
    </source>
</evidence>
<comment type="similarity">
    <text evidence="1">Belongs to the asp23 family.</text>
</comment>
<sequence length="121" mass="12941">MPDSPPLPEPEERGSLSIGHTVVRKVAQRAADDVPGTTRAQRRVAGLGVGAHGANVHVSGRDNDVDLALDLALRYPSPVRETASAVRASVTEEVERITSYRVRTLSVTVSALEAARPPRVR</sequence>
<accession>A0A1I1B541</accession>
<reference evidence="3" key="1">
    <citation type="submission" date="2016-10" db="EMBL/GenBank/DDBJ databases">
        <authorList>
            <person name="Varghese N."/>
            <person name="Submissions S."/>
        </authorList>
    </citation>
    <scope>NUCLEOTIDE SEQUENCE [LARGE SCALE GENOMIC DNA]</scope>
    <source>
        <strain evidence="3">CGMCC 4.3568</strain>
    </source>
</reference>
<evidence type="ECO:0000256" key="1">
    <source>
        <dbReference type="ARBA" id="ARBA00005721"/>
    </source>
</evidence>
<proteinExistence type="inferred from homology"/>
<dbReference type="RefSeq" id="WP_091674725.1">
    <property type="nucleotide sequence ID" value="NZ_FOKG01000012.1"/>
</dbReference>
<organism evidence="2 3">
    <name type="scientific">Amycolatopsis marina</name>
    <dbReference type="NCBI Taxonomy" id="490629"/>
    <lineage>
        <taxon>Bacteria</taxon>
        <taxon>Bacillati</taxon>
        <taxon>Actinomycetota</taxon>
        <taxon>Actinomycetes</taxon>
        <taxon>Pseudonocardiales</taxon>
        <taxon>Pseudonocardiaceae</taxon>
        <taxon>Amycolatopsis</taxon>
    </lineage>
</organism>
<evidence type="ECO:0000313" key="2">
    <source>
        <dbReference type="EMBL" id="SFB45177.1"/>
    </source>
</evidence>
<protein>
    <submittedName>
        <fullName evidence="2">Uncharacterized conserved protein YloU, alkaline shock protein (Asp23) family</fullName>
    </submittedName>
</protein>
<keyword evidence="3" id="KW-1185">Reference proteome</keyword>
<gene>
    <name evidence="2" type="ORF">SAMN05216266_11211</name>
</gene>